<dbReference type="Proteomes" id="UP000694843">
    <property type="component" value="Unplaced"/>
</dbReference>
<sequence length="283" mass="32388">MTDSQLRNFCESDFTDGNDSTLPSSQDGHLPECQVVNQKRQSAAIATGETLGKTKKRPNTRLIRESIENISVETAPAILKHKSVGFLHETEKKLGPNNIKRNDLGVCSGKGPYVLGTLGPFVVLKSPKARKSSEFCSLEDYFYKPKFKSTEAEWGRAKFWTNFQESLHSNNQFTPEDLENELNEKINKIAKHFIDFKLGTLDEKSMEKKKINKVDYGRPYLPTYKDLEFLEKLFMDKKTDADEDTVFGSMCKSKQNPQYNQGKFTEKEEQIVTGNWNKFQKNT</sequence>
<name>A0A979FNA8_HYAAZ</name>
<proteinExistence type="predicted"/>
<dbReference type="KEGG" id="hazt:125178392"/>
<reference evidence="2" key="1">
    <citation type="submission" date="2025-08" db="UniProtKB">
        <authorList>
            <consortium name="RefSeq"/>
        </authorList>
    </citation>
    <scope>IDENTIFICATION</scope>
    <source>
        <tissue evidence="2">Whole organism</tissue>
    </source>
</reference>
<accession>A0A979FNA8</accession>
<keyword evidence="1" id="KW-1185">Reference proteome</keyword>
<evidence type="ECO:0000313" key="2">
    <source>
        <dbReference type="RefSeq" id="XP_047737982.1"/>
    </source>
</evidence>
<evidence type="ECO:0000313" key="1">
    <source>
        <dbReference type="Proteomes" id="UP000694843"/>
    </source>
</evidence>
<gene>
    <name evidence="2" type="primary">LOC125178392</name>
</gene>
<organism evidence="1 2">
    <name type="scientific">Hyalella azteca</name>
    <name type="common">Amphipod</name>
    <dbReference type="NCBI Taxonomy" id="294128"/>
    <lineage>
        <taxon>Eukaryota</taxon>
        <taxon>Metazoa</taxon>
        <taxon>Ecdysozoa</taxon>
        <taxon>Arthropoda</taxon>
        <taxon>Crustacea</taxon>
        <taxon>Multicrustacea</taxon>
        <taxon>Malacostraca</taxon>
        <taxon>Eumalacostraca</taxon>
        <taxon>Peracarida</taxon>
        <taxon>Amphipoda</taxon>
        <taxon>Senticaudata</taxon>
        <taxon>Talitrida</taxon>
        <taxon>Talitroidea</taxon>
        <taxon>Hyalellidae</taxon>
        <taxon>Hyalella</taxon>
    </lineage>
</organism>
<dbReference type="AlphaFoldDB" id="A0A979FNA8"/>
<protein>
    <submittedName>
        <fullName evidence="2">Uncharacterized protein LOC125178392</fullName>
    </submittedName>
</protein>
<dbReference type="GeneID" id="125178392"/>
<dbReference type="RefSeq" id="XP_047737982.1">
    <property type="nucleotide sequence ID" value="XM_047882026.1"/>
</dbReference>